<dbReference type="InterPro" id="IPR002110">
    <property type="entry name" value="Ankyrin_rpt"/>
</dbReference>
<dbReference type="PROSITE" id="PS50297">
    <property type="entry name" value="ANK_REP_REGION"/>
    <property type="match status" value="2"/>
</dbReference>
<reference evidence="5" key="1">
    <citation type="submission" date="2021-01" db="EMBL/GenBank/DDBJ databases">
        <authorList>
            <person name="Corre E."/>
            <person name="Pelletier E."/>
            <person name="Niang G."/>
            <person name="Scheremetjew M."/>
            <person name="Finn R."/>
            <person name="Kale V."/>
            <person name="Holt S."/>
            <person name="Cochrane G."/>
            <person name="Meng A."/>
            <person name="Brown T."/>
            <person name="Cohen L."/>
        </authorList>
    </citation>
    <scope>NUCLEOTIDE SEQUENCE</scope>
    <source>
        <strain evidence="5">FSP1.4</strain>
    </source>
</reference>
<sequence>MVKPNASSLYNSNFMGQQKPENVHGYGQNPISSSQGSFGMNRGMMESEGMGSQSHSMNSHLINQTNLSQSQPPIGQRNYQPFPHPGGYGGQQMGQEIASGLGGMGSGGMQNNYMGASQPSMIGMPMGMNPMTNGFKASQGEQTYEPGVPNQIIKNPDYLSELSLAPDVLREFDEKAQRCKQYKQTDVFAAILLKNEEDSIKIIEYLVKKGVSLTAIDTLQQTALFYAARDGKLKVLNMLLESGCNPNHKDQYGQTAIYYASRENKLDIAQRLIDAGADLNSEDMHQQTCLFYAAKQGNIDMCAKLIDHGSNLNHMDGKRQTALHWAQKSKRPETVDYLISRGASPINRKNERKRIGQK</sequence>
<evidence type="ECO:0000256" key="4">
    <source>
        <dbReference type="SAM" id="MobiDB-lite"/>
    </source>
</evidence>
<feature type="region of interest" description="Disordered" evidence="4">
    <location>
        <begin position="1"/>
        <end position="57"/>
    </location>
</feature>
<dbReference type="Pfam" id="PF12796">
    <property type="entry name" value="Ank_2"/>
    <property type="match status" value="2"/>
</dbReference>
<name>A0A7S3IYQ5_9SPIT</name>
<dbReference type="AlphaFoldDB" id="A0A7S3IYQ5"/>
<evidence type="ECO:0000313" key="5">
    <source>
        <dbReference type="EMBL" id="CAE0341201.1"/>
    </source>
</evidence>
<dbReference type="InterPro" id="IPR036770">
    <property type="entry name" value="Ankyrin_rpt-contain_sf"/>
</dbReference>
<dbReference type="SUPFAM" id="SSF48403">
    <property type="entry name" value="Ankyrin repeat"/>
    <property type="match status" value="1"/>
</dbReference>
<evidence type="ECO:0000256" key="3">
    <source>
        <dbReference type="PROSITE-ProRule" id="PRU00023"/>
    </source>
</evidence>
<gene>
    <name evidence="5" type="ORF">EHAR0213_LOCUS108</name>
</gene>
<evidence type="ECO:0000256" key="1">
    <source>
        <dbReference type="ARBA" id="ARBA00022737"/>
    </source>
</evidence>
<protein>
    <recommendedName>
        <fullName evidence="6">Ankyrin repeat protein</fullName>
    </recommendedName>
</protein>
<feature type="compositionally biased region" description="Polar residues" evidence="4">
    <location>
        <begin position="1"/>
        <end position="20"/>
    </location>
</feature>
<evidence type="ECO:0000256" key="2">
    <source>
        <dbReference type="ARBA" id="ARBA00023043"/>
    </source>
</evidence>
<feature type="repeat" description="ANK" evidence="3">
    <location>
        <begin position="252"/>
        <end position="284"/>
    </location>
</feature>
<feature type="compositionally biased region" description="Polar residues" evidence="4">
    <location>
        <begin position="29"/>
        <end position="38"/>
    </location>
</feature>
<evidence type="ECO:0008006" key="6">
    <source>
        <dbReference type="Google" id="ProtNLM"/>
    </source>
</evidence>
<proteinExistence type="predicted"/>
<dbReference type="Gene3D" id="1.25.40.20">
    <property type="entry name" value="Ankyrin repeat-containing domain"/>
    <property type="match status" value="1"/>
</dbReference>
<feature type="repeat" description="ANK" evidence="3">
    <location>
        <begin position="285"/>
        <end position="317"/>
    </location>
</feature>
<dbReference type="SMART" id="SM00248">
    <property type="entry name" value="ANK"/>
    <property type="match status" value="5"/>
</dbReference>
<keyword evidence="2 3" id="KW-0040">ANK repeat</keyword>
<dbReference type="PANTHER" id="PTHR24171:SF9">
    <property type="entry name" value="ANKYRIN REPEAT DOMAIN-CONTAINING PROTEIN 39"/>
    <property type="match status" value="1"/>
</dbReference>
<feature type="repeat" description="ANK" evidence="3">
    <location>
        <begin position="219"/>
        <end position="251"/>
    </location>
</feature>
<keyword evidence="1" id="KW-0677">Repeat</keyword>
<accession>A0A7S3IYQ5</accession>
<dbReference type="PANTHER" id="PTHR24171">
    <property type="entry name" value="ANKYRIN REPEAT DOMAIN-CONTAINING PROTEIN 39-RELATED"/>
    <property type="match status" value="1"/>
</dbReference>
<dbReference type="PROSITE" id="PS50088">
    <property type="entry name" value="ANK_REPEAT"/>
    <property type="match status" value="4"/>
</dbReference>
<organism evidence="5">
    <name type="scientific">Euplotes harpa</name>
    <dbReference type="NCBI Taxonomy" id="151035"/>
    <lineage>
        <taxon>Eukaryota</taxon>
        <taxon>Sar</taxon>
        <taxon>Alveolata</taxon>
        <taxon>Ciliophora</taxon>
        <taxon>Intramacronucleata</taxon>
        <taxon>Spirotrichea</taxon>
        <taxon>Hypotrichia</taxon>
        <taxon>Euplotida</taxon>
        <taxon>Euplotidae</taxon>
        <taxon>Euplotes</taxon>
    </lineage>
</organism>
<dbReference type="EMBL" id="HBII01000291">
    <property type="protein sequence ID" value="CAE0341201.1"/>
    <property type="molecule type" value="Transcribed_RNA"/>
</dbReference>
<feature type="repeat" description="ANK" evidence="3">
    <location>
        <begin position="318"/>
        <end position="350"/>
    </location>
</feature>